<dbReference type="InterPro" id="IPR043129">
    <property type="entry name" value="ATPase_NBD"/>
</dbReference>
<accession>A0ABP6PSP3</accession>
<dbReference type="Proteomes" id="UP001501404">
    <property type="component" value="Unassembled WGS sequence"/>
</dbReference>
<evidence type="ECO:0000313" key="3">
    <source>
        <dbReference type="Proteomes" id="UP001501404"/>
    </source>
</evidence>
<evidence type="ECO:0000313" key="2">
    <source>
        <dbReference type="EMBL" id="GAA3188000.1"/>
    </source>
</evidence>
<gene>
    <name evidence="2" type="ORF">GCM10010467_25580</name>
</gene>
<sequence length="130" mass="13836">MRTAMRRLADDGLLAGELAELPPEDWGAEALLEAATRGDPVALEIVDRLARRLAPVVTLLTGLLDLDRIVLAGPFAASAEPLLSRTREILEASVVFRCPELVASTAGGDVVLRGAVSRAVDVVRERALLD</sequence>
<reference evidence="3" key="1">
    <citation type="journal article" date="2019" name="Int. J. Syst. Evol. Microbiol.">
        <title>The Global Catalogue of Microorganisms (GCM) 10K type strain sequencing project: providing services to taxonomists for standard genome sequencing and annotation.</title>
        <authorList>
            <consortium name="The Broad Institute Genomics Platform"/>
            <consortium name="The Broad Institute Genome Sequencing Center for Infectious Disease"/>
            <person name="Wu L."/>
            <person name="Ma J."/>
        </authorList>
    </citation>
    <scope>NUCLEOTIDE SEQUENCE [LARGE SCALE GENOMIC DNA]</scope>
    <source>
        <strain evidence="3">JCM 9376</strain>
    </source>
</reference>
<dbReference type="SUPFAM" id="SSF53067">
    <property type="entry name" value="Actin-like ATPase domain"/>
    <property type="match status" value="1"/>
</dbReference>
<dbReference type="InterPro" id="IPR000600">
    <property type="entry name" value="ROK"/>
</dbReference>
<keyword evidence="3" id="KW-1185">Reference proteome</keyword>
<comment type="caution">
    <text evidence="2">The sequence shown here is derived from an EMBL/GenBank/DDBJ whole genome shotgun (WGS) entry which is preliminary data.</text>
</comment>
<dbReference type="Pfam" id="PF00480">
    <property type="entry name" value="ROK"/>
    <property type="match status" value="1"/>
</dbReference>
<organism evidence="2 3">
    <name type="scientific">Actinocorallia glomerata</name>
    <dbReference type="NCBI Taxonomy" id="46203"/>
    <lineage>
        <taxon>Bacteria</taxon>
        <taxon>Bacillati</taxon>
        <taxon>Actinomycetota</taxon>
        <taxon>Actinomycetes</taxon>
        <taxon>Streptosporangiales</taxon>
        <taxon>Thermomonosporaceae</taxon>
        <taxon>Actinocorallia</taxon>
    </lineage>
</organism>
<evidence type="ECO:0008006" key="4">
    <source>
        <dbReference type="Google" id="ProtNLM"/>
    </source>
</evidence>
<evidence type="ECO:0000256" key="1">
    <source>
        <dbReference type="ARBA" id="ARBA00006479"/>
    </source>
</evidence>
<comment type="similarity">
    <text evidence="1">Belongs to the ROK (NagC/XylR) family.</text>
</comment>
<proteinExistence type="inferred from homology"/>
<dbReference type="EMBL" id="BAAAUU010000042">
    <property type="protein sequence ID" value="GAA3188000.1"/>
    <property type="molecule type" value="Genomic_DNA"/>
</dbReference>
<dbReference type="Gene3D" id="3.30.420.40">
    <property type="match status" value="2"/>
</dbReference>
<name>A0ABP6PSP3_9ACTN</name>
<protein>
    <recommendedName>
        <fullName evidence="4">ROK family protein</fullName>
    </recommendedName>
</protein>